<gene>
    <name evidence="2" type="ORF">SLEP1_g10522</name>
</gene>
<evidence type="ECO:0000256" key="1">
    <source>
        <dbReference type="SAM" id="MobiDB-lite"/>
    </source>
</evidence>
<dbReference type="EMBL" id="BPVZ01000011">
    <property type="protein sequence ID" value="GKU97372.1"/>
    <property type="molecule type" value="Genomic_DNA"/>
</dbReference>
<reference evidence="2 3" key="1">
    <citation type="journal article" date="2021" name="Commun. Biol.">
        <title>The genome of Shorea leprosula (Dipterocarpaceae) highlights the ecological relevance of drought in aseasonal tropical rainforests.</title>
        <authorList>
            <person name="Ng K.K.S."/>
            <person name="Kobayashi M.J."/>
            <person name="Fawcett J.A."/>
            <person name="Hatakeyama M."/>
            <person name="Paape T."/>
            <person name="Ng C.H."/>
            <person name="Ang C.C."/>
            <person name="Tnah L.H."/>
            <person name="Lee C.T."/>
            <person name="Nishiyama T."/>
            <person name="Sese J."/>
            <person name="O'Brien M.J."/>
            <person name="Copetti D."/>
            <person name="Mohd Noor M.I."/>
            <person name="Ong R.C."/>
            <person name="Putra M."/>
            <person name="Sireger I.Z."/>
            <person name="Indrioko S."/>
            <person name="Kosugi Y."/>
            <person name="Izuno A."/>
            <person name="Isagi Y."/>
            <person name="Lee S.L."/>
            <person name="Shimizu K.K."/>
        </authorList>
    </citation>
    <scope>NUCLEOTIDE SEQUENCE [LARGE SCALE GENOMIC DNA]</scope>
    <source>
        <strain evidence="2">214</strain>
    </source>
</reference>
<evidence type="ECO:0000313" key="3">
    <source>
        <dbReference type="Proteomes" id="UP001054252"/>
    </source>
</evidence>
<comment type="caution">
    <text evidence="2">The sequence shown here is derived from an EMBL/GenBank/DDBJ whole genome shotgun (WGS) entry which is preliminary data.</text>
</comment>
<evidence type="ECO:0000313" key="2">
    <source>
        <dbReference type="EMBL" id="GKU97372.1"/>
    </source>
</evidence>
<protein>
    <submittedName>
        <fullName evidence="2">Uncharacterized protein</fullName>
    </submittedName>
</protein>
<feature type="region of interest" description="Disordered" evidence="1">
    <location>
        <begin position="11"/>
        <end position="30"/>
    </location>
</feature>
<feature type="compositionally biased region" description="Low complexity" evidence="1">
    <location>
        <begin position="11"/>
        <end position="25"/>
    </location>
</feature>
<proteinExistence type="predicted"/>
<dbReference type="AlphaFoldDB" id="A0AAV5I8D0"/>
<sequence>MWIVSLTKSAFSGSSNASSKVTSTSPTEGSSFGFRYTQLRAISTYSIKHTGAIFPFRNGSIIS</sequence>
<dbReference type="Proteomes" id="UP001054252">
    <property type="component" value="Unassembled WGS sequence"/>
</dbReference>
<name>A0AAV5I8D0_9ROSI</name>
<keyword evidence="3" id="KW-1185">Reference proteome</keyword>
<accession>A0AAV5I8D0</accession>
<organism evidence="2 3">
    <name type="scientific">Rubroshorea leprosula</name>
    <dbReference type="NCBI Taxonomy" id="152421"/>
    <lineage>
        <taxon>Eukaryota</taxon>
        <taxon>Viridiplantae</taxon>
        <taxon>Streptophyta</taxon>
        <taxon>Embryophyta</taxon>
        <taxon>Tracheophyta</taxon>
        <taxon>Spermatophyta</taxon>
        <taxon>Magnoliopsida</taxon>
        <taxon>eudicotyledons</taxon>
        <taxon>Gunneridae</taxon>
        <taxon>Pentapetalae</taxon>
        <taxon>rosids</taxon>
        <taxon>malvids</taxon>
        <taxon>Malvales</taxon>
        <taxon>Dipterocarpaceae</taxon>
        <taxon>Rubroshorea</taxon>
    </lineage>
</organism>